<sequence length="101" mass="12031">MKVLVQRRSAISWSVIERQLDRTCGQLQVLHRRMEELRVRRRRVAKQPRGGHCVEMELRVVEGIYSAYYEYGAMKAGQLMQLHQRVDQRVTAEDDRLYGRE</sequence>
<dbReference type="AlphaFoldDB" id="A0AAD9KV95"/>
<dbReference type="EMBL" id="JAODUO010000565">
    <property type="protein sequence ID" value="KAK2178019.1"/>
    <property type="molecule type" value="Genomic_DNA"/>
</dbReference>
<evidence type="ECO:0000313" key="1">
    <source>
        <dbReference type="EMBL" id="KAK2178019.1"/>
    </source>
</evidence>
<organism evidence="1 2">
    <name type="scientific">Ridgeia piscesae</name>
    <name type="common">Tubeworm</name>
    <dbReference type="NCBI Taxonomy" id="27915"/>
    <lineage>
        <taxon>Eukaryota</taxon>
        <taxon>Metazoa</taxon>
        <taxon>Spiralia</taxon>
        <taxon>Lophotrochozoa</taxon>
        <taxon>Annelida</taxon>
        <taxon>Polychaeta</taxon>
        <taxon>Sedentaria</taxon>
        <taxon>Canalipalpata</taxon>
        <taxon>Sabellida</taxon>
        <taxon>Siboglinidae</taxon>
        <taxon>Ridgeia</taxon>
    </lineage>
</organism>
<accession>A0AAD9KV95</accession>
<protein>
    <submittedName>
        <fullName evidence="1">Uncharacterized protein</fullName>
    </submittedName>
</protein>
<name>A0AAD9KV95_RIDPI</name>
<keyword evidence="2" id="KW-1185">Reference proteome</keyword>
<dbReference type="Proteomes" id="UP001209878">
    <property type="component" value="Unassembled WGS sequence"/>
</dbReference>
<comment type="caution">
    <text evidence="1">The sequence shown here is derived from an EMBL/GenBank/DDBJ whole genome shotgun (WGS) entry which is preliminary data.</text>
</comment>
<proteinExistence type="predicted"/>
<reference evidence="1" key="1">
    <citation type="journal article" date="2023" name="Mol. Biol. Evol.">
        <title>Third-Generation Sequencing Reveals the Adaptive Role of the Epigenome in Three Deep-Sea Polychaetes.</title>
        <authorList>
            <person name="Perez M."/>
            <person name="Aroh O."/>
            <person name="Sun Y."/>
            <person name="Lan Y."/>
            <person name="Juniper S.K."/>
            <person name="Young C.R."/>
            <person name="Angers B."/>
            <person name="Qian P.Y."/>
        </authorList>
    </citation>
    <scope>NUCLEOTIDE SEQUENCE</scope>
    <source>
        <strain evidence="1">R07B-5</strain>
    </source>
</reference>
<gene>
    <name evidence="1" type="ORF">NP493_565g01029</name>
</gene>
<evidence type="ECO:0000313" key="2">
    <source>
        <dbReference type="Proteomes" id="UP001209878"/>
    </source>
</evidence>